<reference evidence="1" key="1">
    <citation type="submission" date="2020-05" db="EMBL/GenBank/DDBJ databases">
        <authorList>
            <person name="Chiriac C."/>
            <person name="Salcher M."/>
            <person name="Ghai R."/>
            <person name="Kavagutti S V."/>
        </authorList>
    </citation>
    <scope>NUCLEOTIDE SEQUENCE</scope>
</reference>
<dbReference type="AlphaFoldDB" id="A0A6J7HQU7"/>
<name>A0A6J7HQU7_9ZZZZ</name>
<protein>
    <submittedName>
        <fullName evidence="1">Unannotated protein</fullName>
    </submittedName>
</protein>
<proteinExistence type="predicted"/>
<gene>
    <name evidence="1" type="ORF">UFOPK3720_00206</name>
</gene>
<organism evidence="1">
    <name type="scientific">freshwater metagenome</name>
    <dbReference type="NCBI Taxonomy" id="449393"/>
    <lineage>
        <taxon>unclassified sequences</taxon>
        <taxon>metagenomes</taxon>
        <taxon>ecological metagenomes</taxon>
    </lineage>
</organism>
<dbReference type="EMBL" id="CAFBNB010000023">
    <property type="protein sequence ID" value="CAB4920716.1"/>
    <property type="molecule type" value="Genomic_DNA"/>
</dbReference>
<sequence length="51" mass="5267">MLGVVEDPHVDAVPAQRIAEGGNGPVAGSVEGDVLAVVRDDRMDGRVAVNR</sequence>
<accession>A0A6J7HQU7</accession>
<evidence type="ECO:0000313" key="1">
    <source>
        <dbReference type="EMBL" id="CAB4920716.1"/>
    </source>
</evidence>